<dbReference type="PATRIC" id="fig|1354251.4.peg.1137"/>
<sequence>MKANKIAWLLLLAALGGCHSGEQLQEHSPLAIPGEGPLPYGKWKFAFFTPEGLPALATHARIIDTAGYLYTFNTLDSTQGNPYSVETWSVKVSRSSIHFDQAKQPPQYMVFCWDSIIDKKTYETSLYFPRAVWDKMRASTGKDMFGNTAWYDTMLFGLAPEGKVRVWLQNSAGGVNYPLPVEKLKTVSGDKLDICKGITQSDFSYGYDQDIKDFIKGKTYPYGNW</sequence>
<evidence type="ECO:0000313" key="3">
    <source>
        <dbReference type="Proteomes" id="UP000078410"/>
    </source>
</evidence>
<dbReference type="InterPro" id="IPR021326">
    <property type="entry name" value="DUF2931"/>
</dbReference>
<dbReference type="Proteomes" id="UP000078410">
    <property type="component" value="Unassembled WGS sequence"/>
</dbReference>
<dbReference type="Pfam" id="PF11153">
    <property type="entry name" value="DUF2931"/>
    <property type="match status" value="1"/>
</dbReference>
<proteinExistence type="predicted"/>
<dbReference type="EMBL" id="LXER01000011">
    <property type="protein sequence ID" value="OAT32673.1"/>
    <property type="molecule type" value="Genomic_DNA"/>
</dbReference>
<feature type="chain" id="PRO_5008594329" description="Lipoprotein" evidence="1">
    <location>
        <begin position="21"/>
        <end position="225"/>
    </location>
</feature>
<name>A0A1B7IS93_9ENTR</name>
<evidence type="ECO:0000313" key="2">
    <source>
        <dbReference type="EMBL" id="OAT32673.1"/>
    </source>
</evidence>
<comment type="caution">
    <text evidence="2">The sequence shown here is derived from an EMBL/GenBank/DDBJ whole genome shotgun (WGS) entry which is preliminary data.</text>
</comment>
<dbReference type="PROSITE" id="PS51257">
    <property type="entry name" value="PROKAR_LIPOPROTEIN"/>
    <property type="match status" value="1"/>
</dbReference>
<dbReference type="AlphaFoldDB" id="A0A1B7IS93"/>
<feature type="signal peptide" evidence="1">
    <location>
        <begin position="1"/>
        <end position="20"/>
    </location>
</feature>
<accession>A0A1B7IS93</accession>
<keyword evidence="3" id="KW-1185">Reference proteome</keyword>
<evidence type="ECO:0000256" key="1">
    <source>
        <dbReference type="SAM" id="SignalP"/>
    </source>
</evidence>
<gene>
    <name evidence="2" type="ORF">M975_1110</name>
</gene>
<dbReference type="RefSeq" id="WP_064557874.1">
    <property type="nucleotide sequence ID" value="NZ_LXER01000011.1"/>
</dbReference>
<evidence type="ECO:0008006" key="4">
    <source>
        <dbReference type="Google" id="ProtNLM"/>
    </source>
</evidence>
<dbReference type="OrthoDB" id="6993804at2"/>
<keyword evidence="1" id="KW-0732">Signal</keyword>
<reference evidence="2 3" key="1">
    <citation type="submission" date="2016-04" db="EMBL/GenBank/DDBJ databases">
        <title>ATOL: Assembling a taxonomically balanced genome-scale reconstruction of the evolutionary history of the Enterobacteriaceae.</title>
        <authorList>
            <person name="Plunkett G.III."/>
            <person name="Neeno-Eckwall E.C."/>
            <person name="Glasner J.D."/>
            <person name="Perna N.T."/>
        </authorList>
    </citation>
    <scope>NUCLEOTIDE SEQUENCE [LARGE SCALE GENOMIC DNA]</scope>
    <source>
        <strain evidence="2 3">ATCC 51605</strain>
    </source>
</reference>
<organism evidence="2 3">
    <name type="scientific">Buttiauxella brennerae ATCC 51605</name>
    <dbReference type="NCBI Taxonomy" id="1354251"/>
    <lineage>
        <taxon>Bacteria</taxon>
        <taxon>Pseudomonadati</taxon>
        <taxon>Pseudomonadota</taxon>
        <taxon>Gammaproteobacteria</taxon>
        <taxon>Enterobacterales</taxon>
        <taxon>Enterobacteriaceae</taxon>
        <taxon>Buttiauxella</taxon>
    </lineage>
</organism>
<protein>
    <recommendedName>
        <fullName evidence="4">Lipoprotein</fullName>
    </recommendedName>
</protein>